<proteinExistence type="predicted"/>
<dbReference type="EMBL" id="VSRR010001257">
    <property type="protein sequence ID" value="MPC23825.1"/>
    <property type="molecule type" value="Genomic_DNA"/>
</dbReference>
<protein>
    <submittedName>
        <fullName evidence="1">Uncharacterized protein</fullName>
    </submittedName>
</protein>
<dbReference type="Proteomes" id="UP000324222">
    <property type="component" value="Unassembled WGS sequence"/>
</dbReference>
<evidence type="ECO:0000313" key="1">
    <source>
        <dbReference type="EMBL" id="MPC23825.1"/>
    </source>
</evidence>
<name>A0A5B7DRF1_PORTR</name>
<sequence>MHSYFVCEDEVSRTVTGAGELTVGRNLQGSAVAIASQAHHHHRQAEFEQRLRLRLRRAASLIEEHHDVTTY</sequence>
<accession>A0A5B7DRF1</accession>
<dbReference type="AlphaFoldDB" id="A0A5B7DRF1"/>
<comment type="caution">
    <text evidence="1">The sequence shown here is derived from an EMBL/GenBank/DDBJ whole genome shotgun (WGS) entry which is preliminary data.</text>
</comment>
<reference evidence="1 2" key="1">
    <citation type="submission" date="2019-05" db="EMBL/GenBank/DDBJ databases">
        <title>Another draft genome of Portunus trituberculatus and its Hox gene families provides insights of decapod evolution.</title>
        <authorList>
            <person name="Jeong J.-H."/>
            <person name="Song I."/>
            <person name="Kim S."/>
            <person name="Choi T."/>
            <person name="Kim D."/>
            <person name="Ryu S."/>
            <person name="Kim W."/>
        </authorList>
    </citation>
    <scope>NUCLEOTIDE SEQUENCE [LARGE SCALE GENOMIC DNA]</scope>
    <source>
        <tissue evidence="1">Muscle</tissue>
    </source>
</reference>
<evidence type="ECO:0000313" key="2">
    <source>
        <dbReference type="Proteomes" id="UP000324222"/>
    </source>
</evidence>
<keyword evidence="2" id="KW-1185">Reference proteome</keyword>
<organism evidence="1 2">
    <name type="scientific">Portunus trituberculatus</name>
    <name type="common">Swimming crab</name>
    <name type="synonym">Neptunus trituberculatus</name>
    <dbReference type="NCBI Taxonomy" id="210409"/>
    <lineage>
        <taxon>Eukaryota</taxon>
        <taxon>Metazoa</taxon>
        <taxon>Ecdysozoa</taxon>
        <taxon>Arthropoda</taxon>
        <taxon>Crustacea</taxon>
        <taxon>Multicrustacea</taxon>
        <taxon>Malacostraca</taxon>
        <taxon>Eumalacostraca</taxon>
        <taxon>Eucarida</taxon>
        <taxon>Decapoda</taxon>
        <taxon>Pleocyemata</taxon>
        <taxon>Brachyura</taxon>
        <taxon>Eubrachyura</taxon>
        <taxon>Portunoidea</taxon>
        <taxon>Portunidae</taxon>
        <taxon>Portuninae</taxon>
        <taxon>Portunus</taxon>
    </lineage>
</organism>
<gene>
    <name evidence="1" type="ORF">E2C01_016890</name>
</gene>